<dbReference type="SUPFAM" id="SSF53474">
    <property type="entry name" value="alpha/beta-Hydrolases"/>
    <property type="match status" value="1"/>
</dbReference>
<dbReference type="AlphaFoldDB" id="A0AAD2G7E1"/>
<comment type="caution">
    <text evidence="3">The sequence shown here is derived from an EMBL/GenBank/DDBJ whole genome shotgun (WGS) entry which is preliminary data.</text>
</comment>
<feature type="domain" description="Alpha/beta hydrolase fold-5" evidence="2">
    <location>
        <begin position="181"/>
        <end position="382"/>
    </location>
</feature>
<dbReference type="Pfam" id="PF12695">
    <property type="entry name" value="Abhydrolase_5"/>
    <property type="match status" value="1"/>
</dbReference>
<evidence type="ECO:0000256" key="1">
    <source>
        <dbReference type="SAM" id="Phobius"/>
    </source>
</evidence>
<dbReference type="Proteomes" id="UP001295423">
    <property type="component" value="Unassembled WGS sequence"/>
</dbReference>
<evidence type="ECO:0000313" key="4">
    <source>
        <dbReference type="Proteomes" id="UP001295423"/>
    </source>
</evidence>
<dbReference type="GO" id="GO:0016787">
    <property type="term" value="F:hydrolase activity"/>
    <property type="evidence" value="ECO:0007669"/>
    <property type="project" value="InterPro"/>
</dbReference>
<dbReference type="InterPro" id="IPR029059">
    <property type="entry name" value="AB_hydrolase_5"/>
</dbReference>
<gene>
    <name evidence="3" type="ORF">CYCCA115_LOCUS20926</name>
</gene>
<sequence>MSKIKQMLSFDSEEWDYKELTSLLEDLDLFEEPSLRFSQALLASSDLLAFLLKRGGCNPTKIAISCLLLSQVSNLVLPDCAWLRYTWFALIILSTLFLSMTVLFMAHIFVSKRQPAFKSAHNELWDRIQDGRALRNEGYDVFLPLVATSTTTTSNFVDQDEKEEKEPEIEVETNTSSSKHGIILFPGALINHTAYASLAAKLSDHGILVVIMSYGASRLTMDVAECQQRAQLAISEVTYELKALGLDDLAVKEWVLAGHSLGGTLALNAAAQMDNIEKVILFGVGRDAMGVPSSFASSDKQVLVINGSNDPFVTDCTDAQKTDFRDCLPPTAAGSEKKTKTTKGRTTYVTVEGGNHAGFAHYGPQTYPKQDGERTLSIDEQQEAFVQKTLELLNLVNF</sequence>
<keyword evidence="1" id="KW-0472">Membrane</keyword>
<dbReference type="EMBL" id="CAKOGP040002202">
    <property type="protein sequence ID" value="CAJ1965055.1"/>
    <property type="molecule type" value="Genomic_DNA"/>
</dbReference>
<organism evidence="3 4">
    <name type="scientific">Cylindrotheca closterium</name>
    <dbReference type="NCBI Taxonomy" id="2856"/>
    <lineage>
        <taxon>Eukaryota</taxon>
        <taxon>Sar</taxon>
        <taxon>Stramenopiles</taxon>
        <taxon>Ochrophyta</taxon>
        <taxon>Bacillariophyta</taxon>
        <taxon>Bacillariophyceae</taxon>
        <taxon>Bacillariophycidae</taxon>
        <taxon>Bacillariales</taxon>
        <taxon>Bacillariaceae</taxon>
        <taxon>Cylindrotheca</taxon>
    </lineage>
</organism>
<evidence type="ECO:0000259" key="2">
    <source>
        <dbReference type="Pfam" id="PF12695"/>
    </source>
</evidence>
<proteinExistence type="predicted"/>
<accession>A0AAD2G7E1</accession>
<keyword evidence="1" id="KW-1133">Transmembrane helix</keyword>
<keyword evidence="4" id="KW-1185">Reference proteome</keyword>
<name>A0AAD2G7E1_9STRA</name>
<dbReference type="InterPro" id="IPR029058">
    <property type="entry name" value="AB_hydrolase_fold"/>
</dbReference>
<protein>
    <recommendedName>
        <fullName evidence="2">Alpha/beta hydrolase fold-5 domain-containing protein</fullName>
    </recommendedName>
</protein>
<keyword evidence="1" id="KW-0812">Transmembrane</keyword>
<evidence type="ECO:0000313" key="3">
    <source>
        <dbReference type="EMBL" id="CAJ1965055.1"/>
    </source>
</evidence>
<dbReference type="Gene3D" id="3.40.50.1820">
    <property type="entry name" value="alpha/beta hydrolase"/>
    <property type="match status" value="1"/>
</dbReference>
<feature type="transmembrane region" description="Helical" evidence="1">
    <location>
        <begin position="85"/>
        <end position="110"/>
    </location>
</feature>
<reference evidence="3" key="1">
    <citation type="submission" date="2023-08" db="EMBL/GenBank/DDBJ databases">
        <authorList>
            <person name="Audoor S."/>
            <person name="Bilcke G."/>
        </authorList>
    </citation>
    <scope>NUCLEOTIDE SEQUENCE</scope>
</reference>